<dbReference type="InterPro" id="IPR002347">
    <property type="entry name" value="SDR_fam"/>
</dbReference>
<dbReference type="Gene3D" id="3.40.50.720">
    <property type="entry name" value="NAD(P)-binding Rossmann-like Domain"/>
    <property type="match status" value="1"/>
</dbReference>
<evidence type="ECO:0000256" key="2">
    <source>
        <dbReference type="ARBA" id="ARBA00023002"/>
    </source>
</evidence>
<proteinExistence type="inferred from homology"/>
<dbReference type="EMBL" id="QUMQ01000001">
    <property type="protein sequence ID" value="REG00258.1"/>
    <property type="molecule type" value="Genomic_DNA"/>
</dbReference>
<comment type="caution">
    <text evidence="3">The sequence shown here is derived from an EMBL/GenBank/DDBJ whole genome shotgun (WGS) entry which is preliminary data.</text>
</comment>
<accession>A0A3D9ZSW3</accession>
<dbReference type="SUPFAM" id="SSF51735">
    <property type="entry name" value="NAD(P)-binding Rossmann-fold domains"/>
    <property type="match status" value="1"/>
</dbReference>
<comment type="similarity">
    <text evidence="1">Belongs to the short-chain dehydrogenases/reductases (SDR) family.</text>
</comment>
<dbReference type="PANTHER" id="PTHR43477:SF1">
    <property type="entry name" value="DIHYDROANTICAPSIN 7-DEHYDROGENASE"/>
    <property type="match status" value="1"/>
</dbReference>
<dbReference type="GO" id="GO:0016491">
    <property type="term" value="F:oxidoreductase activity"/>
    <property type="evidence" value="ECO:0007669"/>
    <property type="project" value="UniProtKB-KW"/>
</dbReference>
<evidence type="ECO:0000313" key="4">
    <source>
        <dbReference type="Proteomes" id="UP000256913"/>
    </source>
</evidence>
<dbReference type="InterPro" id="IPR036291">
    <property type="entry name" value="NAD(P)-bd_dom_sf"/>
</dbReference>
<dbReference type="OrthoDB" id="9806974at2"/>
<dbReference type="InterPro" id="IPR051122">
    <property type="entry name" value="SDR_DHRS6-like"/>
</dbReference>
<dbReference type="PRINTS" id="PR00081">
    <property type="entry name" value="GDHRDH"/>
</dbReference>
<keyword evidence="2" id="KW-0560">Oxidoreductase</keyword>
<name>A0A3D9ZSW3_9ACTN</name>
<sequence>MALEGQRVLLVGGTSGLGLAVAQAVAARGATPVVASRNRDRVERALSALPAGAEGATVDLTDATSVAGLAERAGAIDHLVYTAGEPLALTMLADLTTDVAARFYATRLFGALAVIRAVRAAGTLSTAGSVVLTGGNASQRSAPGWALGASICGAIEALTRQLALELAPVRVNAIAPGVTRSPMWAAGMSDDEQRAMFDQLAGSLPVGRAGEPEDVALAYVYAMEQPMATGTVLLVDGGAVLV</sequence>
<dbReference type="Proteomes" id="UP000256913">
    <property type="component" value="Unassembled WGS sequence"/>
</dbReference>
<dbReference type="AlphaFoldDB" id="A0A3D9ZSW3"/>
<gene>
    <name evidence="3" type="ORF">DFJ67_6309</name>
</gene>
<dbReference type="RefSeq" id="WP_116071666.1">
    <property type="nucleotide sequence ID" value="NZ_BONB01000003.1"/>
</dbReference>
<dbReference type="PANTHER" id="PTHR43477">
    <property type="entry name" value="DIHYDROANTICAPSIN 7-DEHYDROGENASE"/>
    <property type="match status" value="1"/>
</dbReference>
<keyword evidence="4" id="KW-1185">Reference proteome</keyword>
<organism evidence="3 4">
    <name type="scientific">Asanoa ferruginea</name>
    <dbReference type="NCBI Taxonomy" id="53367"/>
    <lineage>
        <taxon>Bacteria</taxon>
        <taxon>Bacillati</taxon>
        <taxon>Actinomycetota</taxon>
        <taxon>Actinomycetes</taxon>
        <taxon>Micromonosporales</taxon>
        <taxon>Micromonosporaceae</taxon>
        <taxon>Asanoa</taxon>
    </lineage>
</organism>
<protein>
    <submittedName>
        <fullName evidence="3">NAD(P)-dependent dehydrogenase (Short-subunit alcohol dehydrogenase family)</fullName>
    </submittedName>
</protein>
<dbReference type="Pfam" id="PF13561">
    <property type="entry name" value="adh_short_C2"/>
    <property type="match status" value="1"/>
</dbReference>
<evidence type="ECO:0000256" key="1">
    <source>
        <dbReference type="ARBA" id="ARBA00006484"/>
    </source>
</evidence>
<reference evidence="3 4" key="1">
    <citation type="submission" date="2018-08" db="EMBL/GenBank/DDBJ databases">
        <title>Sequencing the genomes of 1000 actinobacteria strains.</title>
        <authorList>
            <person name="Klenk H.-P."/>
        </authorList>
    </citation>
    <scope>NUCLEOTIDE SEQUENCE [LARGE SCALE GENOMIC DNA]</scope>
    <source>
        <strain evidence="3 4">DSM 44099</strain>
    </source>
</reference>
<evidence type="ECO:0000313" key="3">
    <source>
        <dbReference type="EMBL" id="REG00258.1"/>
    </source>
</evidence>